<evidence type="ECO:0000313" key="3">
    <source>
        <dbReference type="Proteomes" id="UP000323426"/>
    </source>
</evidence>
<name>A0A5M6D911_9BACT</name>
<dbReference type="PROSITE" id="PS51257">
    <property type="entry name" value="PROKAR_LIPOPROTEIN"/>
    <property type="match status" value="1"/>
</dbReference>
<dbReference type="EMBL" id="VWSF01000012">
    <property type="protein sequence ID" value="KAA5544017.1"/>
    <property type="molecule type" value="Genomic_DNA"/>
</dbReference>
<keyword evidence="1" id="KW-0472">Membrane</keyword>
<keyword evidence="1" id="KW-0812">Transmembrane</keyword>
<proteinExistence type="predicted"/>
<sequence>MSAKIYGWYLVCINLIFLLSSCDLVTCVEPGMKTNPTEKAQQQFLGEWQWDKTYYGWGGWKTPAQMGYSETISFGANNIYKKFRNGLVVEEAPYRIVKIKSAEPARDSVFVFYLNSQSTGQPLFLINGDTLHTRIFEVCNDCPEEYYIRKKVN</sequence>
<dbReference type="Proteomes" id="UP000323426">
    <property type="component" value="Unassembled WGS sequence"/>
</dbReference>
<accession>A0A5M6D911</accession>
<keyword evidence="1" id="KW-1133">Transmembrane helix</keyword>
<protein>
    <submittedName>
        <fullName evidence="2">Uncharacterized protein</fullName>
    </submittedName>
</protein>
<organism evidence="2 3">
    <name type="scientific">Adhaeribacter rhizoryzae</name>
    <dbReference type="NCBI Taxonomy" id="2607907"/>
    <lineage>
        <taxon>Bacteria</taxon>
        <taxon>Pseudomonadati</taxon>
        <taxon>Bacteroidota</taxon>
        <taxon>Cytophagia</taxon>
        <taxon>Cytophagales</taxon>
        <taxon>Hymenobacteraceae</taxon>
        <taxon>Adhaeribacter</taxon>
    </lineage>
</organism>
<feature type="transmembrane region" description="Helical" evidence="1">
    <location>
        <begin position="6"/>
        <end position="26"/>
    </location>
</feature>
<comment type="caution">
    <text evidence="2">The sequence shown here is derived from an EMBL/GenBank/DDBJ whole genome shotgun (WGS) entry which is preliminary data.</text>
</comment>
<dbReference type="RefSeq" id="WP_150089591.1">
    <property type="nucleotide sequence ID" value="NZ_VWSF01000012.1"/>
</dbReference>
<evidence type="ECO:0000313" key="2">
    <source>
        <dbReference type="EMBL" id="KAA5544017.1"/>
    </source>
</evidence>
<evidence type="ECO:0000256" key="1">
    <source>
        <dbReference type="SAM" id="Phobius"/>
    </source>
</evidence>
<gene>
    <name evidence="2" type="ORF">F0145_15675</name>
</gene>
<reference evidence="2 3" key="1">
    <citation type="submission" date="2019-09" db="EMBL/GenBank/DDBJ databases">
        <title>Genome sequence and assembly of Adhaeribacter sp.</title>
        <authorList>
            <person name="Chhetri G."/>
        </authorList>
    </citation>
    <scope>NUCLEOTIDE SEQUENCE [LARGE SCALE GENOMIC DNA]</scope>
    <source>
        <strain evidence="2 3">DK36</strain>
    </source>
</reference>
<keyword evidence="3" id="KW-1185">Reference proteome</keyword>
<dbReference type="AlphaFoldDB" id="A0A5M6D911"/>